<keyword evidence="8" id="KW-0862">Zinc</keyword>
<evidence type="ECO:0000256" key="6">
    <source>
        <dbReference type="ARBA" id="ARBA00022771"/>
    </source>
</evidence>
<keyword evidence="7" id="KW-0833">Ubl conjugation pathway</keyword>
<evidence type="ECO:0000256" key="10">
    <source>
        <dbReference type="ARBA" id="ARBA00023136"/>
    </source>
</evidence>
<comment type="caution">
    <text evidence="16">The sequence shown here is derived from an EMBL/GenBank/DDBJ whole genome shotgun (WGS) entry which is preliminary data.</text>
</comment>
<dbReference type="SMART" id="SM00184">
    <property type="entry name" value="RING"/>
    <property type="match status" value="1"/>
</dbReference>
<organism evidence="16 17">
    <name type="scientific">Dendrobium chrysotoxum</name>
    <name type="common">Orchid</name>
    <dbReference type="NCBI Taxonomy" id="161865"/>
    <lineage>
        <taxon>Eukaryota</taxon>
        <taxon>Viridiplantae</taxon>
        <taxon>Streptophyta</taxon>
        <taxon>Embryophyta</taxon>
        <taxon>Tracheophyta</taxon>
        <taxon>Spermatophyta</taxon>
        <taxon>Magnoliopsida</taxon>
        <taxon>Liliopsida</taxon>
        <taxon>Asparagales</taxon>
        <taxon>Orchidaceae</taxon>
        <taxon>Epidendroideae</taxon>
        <taxon>Malaxideae</taxon>
        <taxon>Dendrobiinae</taxon>
        <taxon>Dendrobium</taxon>
    </lineage>
</organism>
<dbReference type="EMBL" id="JAGFBR010000019">
    <property type="protein sequence ID" value="KAH0448293.1"/>
    <property type="molecule type" value="Genomic_DNA"/>
</dbReference>
<keyword evidence="5" id="KW-0479">Metal-binding</keyword>
<dbReference type="GO" id="GO:0016020">
    <property type="term" value="C:membrane"/>
    <property type="evidence" value="ECO:0007669"/>
    <property type="project" value="UniProtKB-SubCell"/>
</dbReference>
<evidence type="ECO:0000256" key="3">
    <source>
        <dbReference type="ARBA" id="ARBA00022679"/>
    </source>
</evidence>
<evidence type="ECO:0000256" key="9">
    <source>
        <dbReference type="ARBA" id="ARBA00022989"/>
    </source>
</evidence>
<keyword evidence="4 14" id="KW-0812">Transmembrane</keyword>
<evidence type="ECO:0000256" key="11">
    <source>
        <dbReference type="ARBA" id="ARBA00024209"/>
    </source>
</evidence>
<dbReference type="PANTHER" id="PTHR45768">
    <property type="entry name" value="E3 UBIQUITIN-PROTEIN LIGASE RNF13-LIKE"/>
    <property type="match status" value="1"/>
</dbReference>
<evidence type="ECO:0000256" key="2">
    <source>
        <dbReference type="ARBA" id="ARBA00004906"/>
    </source>
</evidence>
<evidence type="ECO:0000256" key="1">
    <source>
        <dbReference type="ARBA" id="ARBA00004167"/>
    </source>
</evidence>
<dbReference type="SUPFAM" id="SSF57850">
    <property type="entry name" value="RING/U-box"/>
    <property type="match status" value="1"/>
</dbReference>
<dbReference type="InterPro" id="IPR001841">
    <property type="entry name" value="Znf_RING"/>
</dbReference>
<dbReference type="AlphaFoldDB" id="A0AAV7FY22"/>
<protein>
    <recommendedName>
        <fullName evidence="15">RING-type domain-containing protein</fullName>
    </recommendedName>
</protein>
<dbReference type="PROSITE" id="PS50089">
    <property type="entry name" value="ZF_RING_2"/>
    <property type="match status" value="1"/>
</dbReference>
<dbReference type="CDD" id="cd16461">
    <property type="entry name" value="RING-H2_EL5-like"/>
    <property type="match status" value="1"/>
</dbReference>
<feature type="transmembrane region" description="Helical" evidence="14">
    <location>
        <begin position="36"/>
        <end position="57"/>
    </location>
</feature>
<evidence type="ECO:0000256" key="14">
    <source>
        <dbReference type="SAM" id="Phobius"/>
    </source>
</evidence>
<name>A0AAV7FY22_DENCH</name>
<evidence type="ECO:0000256" key="7">
    <source>
        <dbReference type="ARBA" id="ARBA00022786"/>
    </source>
</evidence>
<gene>
    <name evidence="16" type="ORF">IEQ34_022093</name>
</gene>
<evidence type="ECO:0000256" key="5">
    <source>
        <dbReference type="ARBA" id="ARBA00022723"/>
    </source>
</evidence>
<comment type="similarity">
    <text evidence="11">Belongs to the RING-type zinc finger family. ATL subfamily.</text>
</comment>
<reference evidence="16 17" key="1">
    <citation type="journal article" date="2021" name="Hortic Res">
        <title>Chromosome-scale assembly of the Dendrobium chrysotoxum genome enhances the understanding of orchid evolution.</title>
        <authorList>
            <person name="Zhang Y."/>
            <person name="Zhang G.Q."/>
            <person name="Zhang D."/>
            <person name="Liu X.D."/>
            <person name="Xu X.Y."/>
            <person name="Sun W.H."/>
            <person name="Yu X."/>
            <person name="Zhu X."/>
            <person name="Wang Z.W."/>
            <person name="Zhao X."/>
            <person name="Zhong W.Y."/>
            <person name="Chen H."/>
            <person name="Yin W.L."/>
            <person name="Huang T."/>
            <person name="Niu S.C."/>
            <person name="Liu Z.J."/>
        </authorList>
    </citation>
    <scope>NUCLEOTIDE SEQUENCE [LARGE SCALE GENOMIC DNA]</scope>
    <source>
        <strain evidence="16">Lindl</strain>
    </source>
</reference>
<dbReference type="Proteomes" id="UP000775213">
    <property type="component" value="Unassembled WGS sequence"/>
</dbReference>
<evidence type="ECO:0000256" key="12">
    <source>
        <dbReference type="PROSITE-ProRule" id="PRU00175"/>
    </source>
</evidence>
<keyword evidence="9 14" id="KW-1133">Transmembrane helix</keyword>
<feature type="region of interest" description="Disordered" evidence="13">
    <location>
        <begin position="65"/>
        <end position="99"/>
    </location>
</feature>
<dbReference type="InterPro" id="IPR013083">
    <property type="entry name" value="Znf_RING/FYVE/PHD"/>
</dbReference>
<keyword evidence="3" id="KW-0808">Transferase</keyword>
<keyword evidence="6 12" id="KW-0863">Zinc-finger</keyword>
<accession>A0AAV7FY22</accession>
<comment type="subcellular location">
    <subcellularLocation>
        <location evidence="1">Membrane</location>
        <topology evidence="1">Single-pass membrane protein</topology>
    </subcellularLocation>
</comment>
<feature type="region of interest" description="Disordered" evidence="13">
    <location>
        <begin position="209"/>
        <end position="239"/>
    </location>
</feature>
<dbReference type="Pfam" id="PF13639">
    <property type="entry name" value="zf-RING_2"/>
    <property type="match status" value="1"/>
</dbReference>
<feature type="domain" description="RING-type" evidence="15">
    <location>
        <begin position="122"/>
        <end position="164"/>
    </location>
</feature>
<feature type="compositionally biased region" description="Low complexity" evidence="13">
    <location>
        <begin position="73"/>
        <end position="90"/>
    </location>
</feature>
<evidence type="ECO:0000259" key="15">
    <source>
        <dbReference type="PROSITE" id="PS50089"/>
    </source>
</evidence>
<evidence type="ECO:0000256" key="8">
    <source>
        <dbReference type="ARBA" id="ARBA00022833"/>
    </source>
</evidence>
<keyword evidence="17" id="KW-1185">Reference proteome</keyword>
<keyword evidence="10 14" id="KW-0472">Membrane</keyword>
<dbReference type="PANTHER" id="PTHR45768:SF16">
    <property type="entry name" value="E3 UBIQUITIN-PROTEIN LIGASE ATL4"/>
    <property type="match status" value="1"/>
</dbReference>
<evidence type="ECO:0000256" key="13">
    <source>
        <dbReference type="SAM" id="MobiDB-lite"/>
    </source>
</evidence>
<sequence>MLALPSPQPSPPPLYFSSLSSSSSSSSSSASSASSILLIIVLIIAFAVVASVSFHLLRHLISRRRCSSPPPRSLHCPPSSHTEHTSSASVTPPPSAKDHLVSSFPPVSLSSAAAVLPKSPDCAVCLSPFYPRDDLRLLPSCRHAFHLKCIDLWLQSTPSCPLCRSPAAPAEEACGSSSFQTEIELSYSLESSLEHLADEEVEAAVDRLSRTQKEENGEGGDEVTAQREMPDEVQGGGGRGWLREYLDRVASSASSSFNSLTFSGRLSSHRFDSGSIESVTAGDGRSWDLEGVDWVEESGLAGIYRWFVGI</sequence>
<dbReference type="Gene3D" id="3.30.40.10">
    <property type="entry name" value="Zinc/RING finger domain, C3HC4 (zinc finger)"/>
    <property type="match status" value="1"/>
</dbReference>
<dbReference type="GO" id="GO:0016740">
    <property type="term" value="F:transferase activity"/>
    <property type="evidence" value="ECO:0007669"/>
    <property type="project" value="UniProtKB-KW"/>
</dbReference>
<dbReference type="GO" id="GO:0008270">
    <property type="term" value="F:zinc ion binding"/>
    <property type="evidence" value="ECO:0007669"/>
    <property type="project" value="UniProtKB-KW"/>
</dbReference>
<evidence type="ECO:0000313" key="16">
    <source>
        <dbReference type="EMBL" id="KAH0448293.1"/>
    </source>
</evidence>
<evidence type="ECO:0000256" key="4">
    <source>
        <dbReference type="ARBA" id="ARBA00022692"/>
    </source>
</evidence>
<proteinExistence type="inferred from homology"/>
<comment type="pathway">
    <text evidence="2">Protein modification; protein ubiquitination.</text>
</comment>
<evidence type="ECO:0000313" key="17">
    <source>
        <dbReference type="Proteomes" id="UP000775213"/>
    </source>
</evidence>
<dbReference type="GO" id="GO:0016567">
    <property type="term" value="P:protein ubiquitination"/>
    <property type="evidence" value="ECO:0007669"/>
    <property type="project" value="TreeGrafter"/>
</dbReference>